<sequence>MCTKLKGEDRPTMREVEMTLMNVRLSHTRQLCVLLRNQAGNILWKKKYCCQQDILVDRV</sequence>
<dbReference type="EMBL" id="BQKI01000010">
    <property type="protein sequence ID" value="GJN03901.1"/>
    <property type="molecule type" value="Genomic_DNA"/>
</dbReference>
<evidence type="ECO:0000313" key="1">
    <source>
        <dbReference type="EMBL" id="GJN03901.1"/>
    </source>
</evidence>
<evidence type="ECO:0000313" key="2">
    <source>
        <dbReference type="Proteomes" id="UP001054889"/>
    </source>
</evidence>
<name>A0AAV5D0I6_ELECO</name>
<reference evidence="1" key="2">
    <citation type="submission" date="2021-12" db="EMBL/GenBank/DDBJ databases">
        <title>Resequencing data analysis of finger millet.</title>
        <authorList>
            <person name="Hatakeyama M."/>
            <person name="Aluri S."/>
            <person name="Balachadran M.T."/>
            <person name="Sivarajan S.R."/>
            <person name="Poveda L."/>
            <person name="Shimizu-Inatsugi R."/>
            <person name="Schlapbach R."/>
            <person name="Sreeman S.M."/>
            <person name="Shimizu K.K."/>
        </authorList>
    </citation>
    <scope>NUCLEOTIDE SEQUENCE</scope>
</reference>
<dbReference type="Proteomes" id="UP001054889">
    <property type="component" value="Unassembled WGS sequence"/>
</dbReference>
<reference evidence="1" key="1">
    <citation type="journal article" date="2018" name="DNA Res.">
        <title>Multiple hybrid de novo genome assembly of finger millet, an orphan allotetraploid crop.</title>
        <authorList>
            <person name="Hatakeyama M."/>
            <person name="Aluri S."/>
            <person name="Balachadran M.T."/>
            <person name="Sivarajan S.R."/>
            <person name="Patrignani A."/>
            <person name="Gruter S."/>
            <person name="Poveda L."/>
            <person name="Shimizu-Inatsugi R."/>
            <person name="Baeten J."/>
            <person name="Francoijs K.J."/>
            <person name="Nataraja K.N."/>
            <person name="Reddy Y.A.N."/>
            <person name="Phadnis S."/>
            <person name="Ravikumar R.L."/>
            <person name="Schlapbach R."/>
            <person name="Sreeman S.M."/>
            <person name="Shimizu K.K."/>
        </authorList>
    </citation>
    <scope>NUCLEOTIDE SEQUENCE</scope>
</reference>
<protein>
    <submittedName>
        <fullName evidence="1">Uncharacterized protein</fullName>
    </submittedName>
</protein>
<organism evidence="1 2">
    <name type="scientific">Eleusine coracana subsp. coracana</name>
    <dbReference type="NCBI Taxonomy" id="191504"/>
    <lineage>
        <taxon>Eukaryota</taxon>
        <taxon>Viridiplantae</taxon>
        <taxon>Streptophyta</taxon>
        <taxon>Embryophyta</taxon>
        <taxon>Tracheophyta</taxon>
        <taxon>Spermatophyta</taxon>
        <taxon>Magnoliopsida</taxon>
        <taxon>Liliopsida</taxon>
        <taxon>Poales</taxon>
        <taxon>Poaceae</taxon>
        <taxon>PACMAD clade</taxon>
        <taxon>Chloridoideae</taxon>
        <taxon>Cynodonteae</taxon>
        <taxon>Eleusininae</taxon>
        <taxon>Eleusine</taxon>
    </lineage>
</organism>
<dbReference type="AlphaFoldDB" id="A0AAV5D0I6"/>
<proteinExistence type="predicted"/>
<comment type="caution">
    <text evidence="1">The sequence shown here is derived from an EMBL/GenBank/DDBJ whole genome shotgun (WGS) entry which is preliminary data.</text>
</comment>
<keyword evidence="2" id="KW-1185">Reference proteome</keyword>
<gene>
    <name evidence="1" type="primary">ga21396</name>
    <name evidence="1" type="ORF">PR202_ga21396</name>
</gene>
<accession>A0AAV5D0I6</accession>